<dbReference type="Gene3D" id="3.90.870.10">
    <property type="entry name" value="DHBP synthase"/>
    <property type="match status" value="1"/>
</dbReference>
<dbReference type="InterPro" id="IPR052532">
    <property type="entry name" value="SUA5_domain"/>
</dbReference>
<dbReference type="Pfam" id="PF01300">
    <property type="entry name" value="Sua5_yciO_yrdC"/>
    <property type="match status" value="1"/>
</dbReference>
<evidence type="ECO:0000259" key="1">
    <source>
        <dbReference type="PROSITE" id="PS51163"/>
    </source>
</evidence>
<dbReference type="EMBL" id="FMYP01000001">
    <property type="protein sequence ID" value="SDB81571.1"/>
    <property type="molecule type" value="Genomic_DNA"/>
</dbReference>
<accession>A0A1G6GHT8</accession>
<proteinExistence type="predicted"/>
<dbReference type="STRING" id="1640674.SAMN05216323_100190"/>
<protein>
    <submittedName>
        <fullName evidence="2">tRNA threonylcarbamoyl adenosine modification protein, Sua5/YciO/YrdC/YwlC family</fullName>
    </submittedName>
</protein>
<dbReference type="InterPro" id="IPR006070">
    <property type="entry name" value="Sua5-like_dom"/>
</dbReference>
<dbReference type="PANTHER" id="PTHR42828">
    <property type="entry name" value="DHBP SYNTHASE RIBB-LIKE ALPHA/BETA DOMAIN-CONTAINING PROTEIN"/>
    <property type="match status" value="1"/>
</dbReference>
<sequence>MALPLVYLHPMLIKIYPENPNEREIAAVVKILQNDGVIIYPTDSVYGLGCSIRSKKALDRILRIKGSKIKDVRFSIICPDLSNLADYARVNNATFKLLKKNLPGPFTFILPASGKVPDSYSGKRKTIGLRIPNNDIPVEITRALGFPLVNTSIKDLDEVLEYTTDPELIHERFTSVVDCVIDGGYGGNEPSTIVDCSGDEIEIIRQGLGELIY</sequence>
<evidence type="ECO:0000313" key="3">
    <source>
        <dbReference type="Proteomes" id="UP000199452"/>
    </source>
</evidence>
<name>A0A1G6GHT8_9BACT</name>
<dbReference type="InterPro" id="IPR017945">
    <property type="entry name" value="DHBP_synth_RibB-like_a/b_dom"/>
</dbReference>
<feature type="domain" description="YrdC-like" evidence="1">
    <location>
        <begin position="22"/>
        <end position="209"/>
    </location>
</feature>
<organism evidence="2 3">
    <name type="scientific">Williamwhitmania taraxaci</name>
    <dbReference type="NCBI Taxonomy" id="1640674"/>
    <lineage>
        <taxon>Bacteria</taxon>
        <taxon>Pseudomonadati</taxon>
        <taxon>Bacteroidota</taxon>
        <taxon>Bacteroidia</taxon>
        <taxon>Bacteroidales</taxon>
        <taxon>Williamwhitmaniaceae</taxon>
        <taxon>Williamwhitmania</taxon>
    </lineage>
</organism>
<gene>
    <name evidence="2" type="ORF">SAMN05216323_100190</name>
</gene>
<dbReference type="PANTHER" id="PTHR42828:SF3">
    <property type="entry name" value="THREONYLCARBAMOYL-AMP SYNTHASE"/>
    <property type="match status" value="1"/>
</dbReference>
<evidence type="ECO:0000313" key="2">
    <source>
        <dbReference type="EMBL" id="SDB81571.1"/>
    </source>
</evidence>
<dbReference type="AlphaFoldDB" id="A0A1G6GHT8"/>
<dbReference type="SUPFAM" id="SSF55821">
    <property type="entry name" value="YrdC/RibB"/>
    <property type="match status" value="1"/>
</dbReference>
<dbReference type="PROSITE" id="PS51163">
    <property type="entry name" value="YRDC"/>
    <property type="match status" value="1"/>
</dbReference>
<dbReference type="Proteomes" id="UP000199452">
    <property type="component" value="Unassembled WGS sequence"/>
</dbReference>
<dbReference type="GO" id="GO:0003725">
    <property type="term" value="F:double-stranded RNA binding"/>
    <property type="evidence" value="ECO:0007669"/>
    <property type="project" value="InterPro"/>
</dbReference>
<reference evidence="2 3" key="1">
    <citation type="submission" date="2016-09" db="EMBL/GenBank/DDBJ databases">
        <authorList>
            <person name="Capua I."/>
            <person name="De Benedictis P."/>
            <person name="Joannis T."/>
            <person name="Lombin L.H."/>
            <person name="Cattoli G."/>
        </authorList>
    </citation>
    <scope>NUCLEOTIDE SEQUENCE [LARGE SCALE GENOMIC DNA]</scope>
    <source>
        <strain evidence="2 3">A7P-90m</strain>
    </source>
</reference>
<keyword evidence="3" id="KW-1185">Reference proteome</keyword>
<dbReference type="NCBIfam" id="TIGR00057">
    <property type="entry name" value="L-threonylcarbamoyladenylate synthase"/>
    <property type="match status" value="1"/>
</dbReference>